<organism evidence="6 7">
    <name type="scientific">Prymnesium parvum</name>
    <name type="common">Toxic golden alga</name>
    <dbReference type="NCBI Taxonomy" id="97485"/>
    <lineage>
        <taxon>Eukaryota</taxon>
        <taxon>Haptista</taxon>
        <taxon>Haptophyta</taxon>
        <taxon>Prymnesiophyceae</taxon>
        <taxon>Prymnesiales</taxon>
        <taxon>Prymnesiaceae</taxon>
        <taxon>Prymnesium</taxon>
    </lineage>
</organism>
<dbReference type="GO" id="GO:0008270">
    <property type="term" value="F:zinc ion binding"/>
    <property type="evidence" value="ECO:0007669"/>
    <property type="project" value="UniProtKB-KW"/>
</dbReference>
<gene>
    <name evidence="6" type="ORF">AB1Y20_001696</name>
</gene>
<evidence type="ECO:0000256" key="4">
    <source>
        <dbReference type="PROSITE-ProRule" id="PRU00175"/>
    </source>
</evidence>
<feature type="domain" description="RING-type" evidence="5">
    <location>
        <begin position="48"/>
        <end position="89"/>
    </location>
</feature>
<accession>A0AB34KEC3</accession>
<dbReference type="EMBL" id="JBGBPQ010000001">
    <property type="protein sequence ID" value="KAL1530800.1"/>
    <property type="molecule type" value="Genomic_DNA"/>
</dbReference>
<keyword evidence="3" id="KW-0862">Zinc</keyword>
<dbReference type="SMART" id="SM00184">
    <property type="entry name" value="RING"/>
    <property type="match status" value="1"/>
</dbReference>
<keyword evidence="7" id="KW-1185">Reference proteome</keyword>
<protein>
    <recommendedName>
        <fullName evidence="5">RING-type domain-containing protein</fullName>
    </recommendedName>
</protein>
<keyword evidence="1" id="KW-0479">Metal-binding</keyword>
<dbReference type="InterPro" id="IPR013083">
    <property type="entry name" value="Znf_RING/FYVE/PHD"/>
</dbReference>
<evidence type="ECO:0000256" key="3">
    <source>
        <dbReference type="ARBA" id="ARBA00022833"/>
    </source>
</evidence>
<sequence>MMAPAQLEPHTMMEVDSIGAIASKGPRTDAAPSPPRRRELEAQLPASCVICWKSTKSSGSVTLACHHGMCAECARKMAALGQSQCPLCHSSHVLNLDVLRRKVAEWRNAYRSWRMGSGRGAAGDISDVVLPHSQPILLWTRTGLHHPKAGDLATPTPTLEDAPLEAGGGADGARLSELSAYSAFDGGTELEPSAKRKCTGRSSATELRKIERLGRVFWWSSESCLGPLAGLERLSTFSLPDDSSLHGLEFEDAAPSMELSAEEERNHVFSTPLSLCYPSPPEVILFVADVRTPALIFRISACVDHQLLTFADRASQLRSMQKIERDAGRIRGEFALQTQLDQLEDARRRLEAVKRLVKYRARLTRKAEQLRLAVALDPIKGLFFAMCMHQLKKYTTRDGEDGSFIYVSDLLNLRKTSTSPAPTWTRGIGGHLLNALQHAATPGRHYPIVLQPLSCGGEVQESLLRHYMGLGFQACTNDTTFADCESLAETVDLRSSLYRPAPTCAGNQLAVSPKF</sequence>
<dbReference type="Proteomes" id="UP001515480">
    <property type="component" value="Unassembled WGS sequence"/>
</dbReference>
<dbReference type="InterPro" id="IPR017907">
    <property type="entry name" value="Znf_RING_CS"/>
</dbReference>
<dbReference type="PROSITE" id="PS00518">
    <property type="entry name" value="ZF_RING_1"/>
    <property type="match status" value="1"/>
</dbReference>
<proteinExistence type="predicted"/>
<dbReference type="AlphaFoldDB" id="A0AB34KEC3"/>
<dbReference type="PROSITE" id="PS50089">
    <property type="entry name" value="ZF_RING_2"/>
    <property type="match status" value="1"/>
</dbReference>
<evidence type="ECO:0000256" key="1">
    <source>
        <dbReference type="ARBA" id="ARBA00022723"/>
    </source>
</evidence>
<dbReference type="Gene3D" id="3.30.40.10">
    <property type="entry name" value="Zinc/RING finger domain, C3HC4 (zinc finger)"/>
    <property type="match status" value="1"/>
</dbReference>
<comment type="caution">
    <text evidence="6">The sequence shown here is derived from an EMBL/GenBank/DDBJ whole genome shotgun (WGS) entry which is preliminary data.</text>
</comment>
<reference evidence="6 7" key="1">
    <citation type="journal article" date="2024" name="Science">
        <title>Giant polyketide synthase enzymes in the biosynthesis of giant marine polyether toxins.</title>
        <authorList>
            <person name="Fallon T.R."/>
            <person name="Shende V.V."/>
            <person name="Wierzbicki I.H."/>
            <person name="Pendleton A.L."/>
            <person name="Watervoot N.F."/>
            <person name="Auber R.P."/>
            <person name="Gonzalez D.J."/>
            <person name="Wisecaver J.H."/>
            <person name="Moore B.S."/>
        </authorList>
    </citation>
    <scope>NUCLEOTIDE SEQUENCE [LARGE SCALE GENOMIC DNA]</scope>
    <source>
        <strain evidence="6 7">12B1</strain>
    </source>
</reference>
<dbReference type="CDD" id="cd16449">
    <property type="entry name" value="RING-HC"/>
    <property type="match status" value="1"/>
</dbReference>
<dbReference type="SUPFAM" id="SSF57850">
    <property type="entry name" value="RING/U-box"/>
    <property type="match status" value="1"/>
</dbReference>
<evidence type="ECO:0000259" key="5">
    <source>
        <dbReference type="PROSITE" id="PS50089"/>
    </source>
</evidence>
<evidence type="ECO:0000256" key="2">
    <source>
        <dbReference type="ARBA" id="ARBA00022771"/>
    </source>
</evidence>
<name>A0AB34KEC3_PRYPA</name>
<evidence type="ECO:0000313" key="7">
    <source>
        <dbReference type="Proteomes" id="UP001515480"/>
    </source>
</evidence>
<dbReference type="InterPro" id="IPR001841">
    <property type="entry name" value="Znf_RING"/>
</dbReference>
<keyword evidence="2 4" id="KW-0863">Zinc-finger</keyword>
<evidence type="ECO:0000313" key="6">
    <source>
        <dbReference type="EMBL" id="KAL1530800.1"/>
    </source>
</evidence>
<dbReference type="Pfam" id="PF13920">
    <property type="entry name" value="zf-C3HC4_3"/>
    <property type="match status" value="1"/>
</dbReference>